<evidence type="ECO:0000256" key="3">
    <source>
        <dbReference type="ARBA" id="ARBA00012438"/>
    </source>
</evidence>
<keyword evidence="10 11" id="KW-0472">Membrane</keyword>
<evidence type="ECO:0000256" key="4">
    <source>
        <dbReference type="ARBA" id="ARBA00022475"/>
    </source>
</evidence>
<dbReference type="SUPFAM" id="SSF55874">
    <property type="entry name" value="ATPase domain of HSP90 chaperone/DNA topoisomerase II/histidine kinase"/>
    <property type="match status" value="1"/>
</dbReference>
<dbReference type="GO" id="GO:0000155">
    <property type="term" value="F:phosphorelay sensor kinase activity"/>
    <property type="evidence" value="ECO:0007669"/>
    <property type="project" value="InterPro"/>
</dbReference>
<dbReference type="PANTHER" id="PTHR24421:SF37">
    <property type="entry name" value="SENSOR HISTIDINE KINASE NARS"/>
    <property type="match status" value="1"/>
</dbReference>
<evidence type="ECO:0000256" key="8">
    <source>
        <dbReference type="ARBA" id="ARBA00022989"/>
    </source>
</evidence>
<dbReference type="PANTHER" id="PTHR24421">
    <property type="entry name" value="NITRATE/NITRITE SENSOR PROTEIN NARX-RELATED"/>
    <property type="match status" value="1"/>
</dbReference>
<dbReference type="InterPro" id="IPR011712">
    <property type="entry name" value="Sig_transdc_His_kin_sub3_dim/P"/>
</dbReference>
<keyword evidence="5" id="KW-0808">Transferase</keyword>
<keyword evidence="4" id="KW-1003">Cell membrane</keyword>
<dbReference type="GO" id="GO:0005886">
    <property type="term" value="C:plasma membrane"/>
    <property type="evidence" value="ECO:0007669"/>
    <property type="project" value="UniProtKB-SubCell"/>
</dbReference>
<evidence type="ECO:0000256" key="5">
    <source>
        <dbReference type="ARBA" id="ARBA00022679"/>
    </source>
</evidence>
<organism evidence="13 14">
    <name type="scientific">Bacillus cereus</name>
    <dbReference type="NCBI Taxonomy" id="1396"/>
    <lineage>
        <taxon>Bacteria</taxon>
        <taxon>Bacillati</taxon>
        <taxon>Bacillota</taxon>
        <taxon>Bacilli</taxon>
        <taxon>Bacillales</taxon>
        <taxon>Bacillaceae</taxon>
        <taxon>Bacillus</taxon>
        <taxon>Bacillus cereus group</taxon>
    </lineage>
</organism>
<gene>
    <name evidence="13" type="ORF">B4077_0838</name>
</gene>
<protein>
    <recommendedName>
        <fullName evidence="3">histidine kinase</fullName>
        <ecNumber evidence="3">2.7.13.3</ecNumber>
    </recommendedName>
</protein>
<proteinExistence type="predicted"/>
<dbReference type="SUPFAM" id="SSF55781">
    <property type="entry name" value="GAF domain-like"/>
    <property type="match status" value="1"/>
</dbReference>
<dbReference type="InterPro" id="IPR050482">
    <property type="entry name" value="Sensor_HK_TwoCompSys"/>
</dbReference>
<dbReference type="EC" id="2.7.13.3" evidence="3"/>
<dbReference type="InterPro" id="IPR003594">
    <property type="entry name" value="HATPase_dom"/>
</dbReference>
<dbReference type="Gene3D" id="3.30.450.40">
    <property type="match status" value="1"/>
</dbReference>
<dbReference type="CDD" id="cd16917">
    <property type="entry name" value="HATPase_UhpB-NarQ-NarX-like"/>
    <property type="match status" value="1"/>
</dbReference>
<accession>A0A0G8EYM7</accession>
<evidence type="ECO:0000256" key="10">
    <source>
        <dbReference type="ARBA" id="ARBA00023136"/>
    </source>
</evidence>
<evidence type="ECO:0000313" key="13">
    <source>
        <dbReference type="EMBL" id="KLA29239.1"/>
    </source>
</evidence>
<dbReference type="InterPro" id="IPR036890">
    <property type="entry name" value="HATPase_C_sf"/>
</dbReference>
<feature type="transmembrane region" description="Helical" evidence="11">
    <location>
        <begin position="173"/>
        <end position="191"/>
    </location>
</feature>
<dbReference type="EMBL" id="LCYI01000024">
    <property type="protein sequence ID" value="KLA29239.1"/>
    <property type="molecule type" value="Genomic_DNA"/>
</dbReference>
<evidence type="ECO:0000256" key="7">
    <source>
        <dbReference type="ARBA" id="ARBA00022777"/>
    </source>
</evidence>
<dbReference type="Gene3D" id="3.30.565.10">
    <property type="entry name" value="Histidine kinase-like ATPase, C-terminal domain"/>
    <property type="match status" value="1"/>
</dbReference>
<evidence type="ECO:0000256" key="11">
    <source>
        <dbReference type="SAM" id="Phobius"/>
    </source>
</evidence>
<keyword evidence="9" id="KW-0902">Two-component regulatory system</keyword>
<keyword evidence="8 11" id="KW-1133">Transmembrane helix</keyword>
<evidence type="ECO:0000256" key="9">
    <source>
        <dbReference type="ARBA" id="ARBA00023012"/>
    </source>
</evidence>
<dbReference type="AlphaFoldDB" id="A0A0G8EYM7"/>
<comment type="subcellular location">
    <subcellularLocation>
        <location evidence="2">Cell membrane</location>
        <topology evidence="2">Multi-pass membrane protein</topology>
    </subcellularLocation>
</comment>
<feature type="transmembrane region" description="Helical" evidence="11">
    <location>
        <begin position="43"/>
        <end position="61"/>
    </location>
</feature>
<evidence type="ECO:0000256" key="1">
    <source>
        <dbReference type="ARBA" id="ARBA00000085"/>
    </source>
</evidence>
<keyword evidence="6 11" id="KW-0812">Transmembrane</keyword>
<dbReference type="PATRIC" id="fig|1396.428.peg.4723"/>
<reference evidence="13 14" key="1">
    <citation type="submission" date="2015-04" db="EMBL/GenBank/DDBJ databases">
        <title>Draft Genome Sequences of Eight Spore-Forming Food Isolates of Bacillus cereus Genome sequencing.</title>
        <authorList>
            <person name="Krawcyk A.O."/>
            <person name="de Jong A."/>
            <person name="Eijlander R.T."/>
            <person name="Berendsen E.M."/>
            <person name="Holsappel S."/>
            <person name="Wells-Bennik M."/>
            <person name="Kuipers O.P."/>
        </authorList>
    </citation>
    <scope>NUCLEOTIDE SEQUENCE [LARGE SCALE GENOMIC DNA]</scope>
    <source>
        <strain evidence="13 14">B4077</strain>
    </source>
</reference>
<dbReference type="Pfam" id="PF07730">
    <property type="entry name" value="HisKA_3"/>
    <property type="match status" value="1"/>
</dbReference>
<comment type="caution">
    <text evidence="13">The sequence shown here is derived from an EMBL/GenBank/DDBJ whole genome shotgun (WGS) entry which is preliminary data.</text>
</comment>
<evidence type="ECO:0000256" key="6">
    <source>
        <dbReference type="ARBA" id="ARBA00022692"/>
    </source>
</evidence>
<comment type="catalytic activity">
    <reaction evidence="1">
        <text>ATP + protein L-histidine = ADP + protein N-phospho-L-histidine.</text>
        <dbReference type="EC" id="2.7.13.3"/>
    </reaction>
</comment>
<evidence type="ECO:0000259" key="12">
    <source>
        <dbReference type="SMART" id="SM00387"/>
    </source>
</evidence>
<sequence>MFFHFASAGFLLDNRENEVFIKKEGVVLKDVNSIFMREKIASSYLYFISFLGLVTITISLLEIKIPSYPTILILLLLFMGIAEYFPVRFWRGTSSLTFPIIYAMNWQFGIHITIIAIVIVTLIIHLHRRSPIQRMLFNSTQHALSLILAEWFSNKCMSLFINKIDISVLYENLISLLLFCVFFGFFNNRFYDLLMILLPQPYSIHQWYKKTVTVFLCETFGFSYAALMHVLISTYSVEVNEITVLFFFFPLVATSVISSFSVQIRMEKERLYELFLITTEISRGLTGGNLKHIKQALKGFFGIQAYVIWTKDDGNWNILLKDGKVRSDISDDSEKFKAFEELSKNLVFNDWKIGTAPGDEIFDSVIRSLVYFPLIVNDELVGMFVAGKSRNAGFFPEDVQSLATFSNQLANVVKTRILISEQEKRMILEERNRIAREIHDGIAQTLAGVIFQLESAQKKYRDKPKDMQQVVEKNIKDLRGSLGEVRYSIYALKPYPTQQLGLKQAIASKIKSLKQEYELDITYHERGHARGLSFSKERVIFDTLQESLQNIVKHAQAKKADVLLSYQSEHVLLRVKDNGVGFSLFESMVKTKNEPHYGILHMNEQAEQLGATLQIDSSVGKGTEITLLIPDSQTRGA</sequence>
<dbReference type="SMART" id="SM00387">
    <property type="entry name" value="HATPase_c"/>
    <property type="match status" value="1"/>
</dbReference>
<name>A0A0G8EYM7_BACCE</name>
<dbReference type="Gene3D" id="1.20.5.1930">
    <property type="match status" value="1"/>
</dbReference>
<feature type="transmembrane region" description="Helical" evidence="11">
    <location>
        <begin position="212"/>
        <end position="232"/>
    </location>
</feature>
<dbReference type="GO" id="GO:0046983">
    <property type="term" value="F:protein dimerization activity"/>
    <property type="evidence" value="ECO:0007669"/>
    <property type="project" value="InterPro"/>
</dbReference>
<dbReference type="Pfam" id="PF02518">
    <property type="entry name" value="HATPase_c"/>
    <property type="match status" value="1"/>
</dbReference>
<dbReference type="Proteomes" id="UP000035214">
    <property type="component" value="Unassembled WGS sequence"/>
</dbReference>
<dbReference type="InterPro" id="IPR029016">
    <property type="entry name" value="GAF-like_dom_sf"/>
</dbReference>
<keyword evidence="7" id="KW-0418">Kinase</keyword>
<evidence type="ECO:0000313" key="14">
    <source>
        <dbReference type="Proteomes" id="UP000035214"/>
    </source>
</evidence>
<feature type="transmembrane region" description="Helical" evidence="11">
    <location>
        <begin position="68"/>
        <end position="86"/>
    </location>
</feature>
<evidence type="ECO:0000256" key="2">
    <source>
        <dbReference type="ARBA" id="ARBA00004651"/>
    </source>
</evidence>
<feature type="domain" description="Histidine kinase/HSP90-like ATPase" evidence="12">
    <location>
        <begin position="535"/>
        <end position="633"/>
    </location>
</feature>
<feature type="transmembrane region" description="Helical" evidence="11">
    <location>
        <begin position="106"/>
        <end position="124"/>
    </location>
</feature>
<feature type="transmembrane region" description="Helical" evidence="11">
    <location>
        <begin position="244"/>
        <end position="262"/>
    </location>
</feature>